<name>A0A7W4UH71_9CELL</name>
<reference evidence="1 2" key="1">
    <citation type="submission" date="2020-08" db="EMBL/GenBank/DDBJ databases">
        <title>The Agave Microbiome: Exploring the role of microbial communities in plant adaptations to desert environments.</title>
        <authorList>
            <person name="Partida-Martinez L.P."/>
        </authorList>
    </citation>
    <scope>NUCLEOTIDE SEQUENCE [LARGE SCALE GENOMIC DNA]</scope>
    <source>
        <strain evidence="1 2">RAS26</strain>
    </source>
</reference>
<reference evidence="1 2" key="2">
    <citation type="submission" date="2020-08" db="EMBL/GenBank/DDBJ databases">
        <authorList>
            <person name="Partida-Martinez L."/>
            <person name="Huntemann M."/>
            <person name="Clum A."/>
            <person name="Wang J."/>
            <person name="Palaniappan K."/>
            <person name="Ritter S."/>
            <person name="Chen I.-M."/>
            <person name="Stamatis D."/>
            <person name="Reddy T."/>
            <person name="O'Malley R."/>
            <person name="Daum C."/>
            <person name="Shapiro N."/>
            <person name="Ivanova N."/>
            <person name="Kyrpides N."/>
            <person name="Woyke T."/>
        </authorList>
    </citation>
    <scope>NUCLEOTIDE SEQUENCE [LARGE SCALE GENOMIC DNA]</scope>
    <source>
        <strain evidence="1 2">RAS26</strain>
    </source>
</reference>
<dbReference type="RefSeq" id="WP_183296880.1">
    <property type="nucleotide sequence ID" value="NZ_JACHVX010000004.1"/>
</dbReference>
<organism evidence="1 2">
    <name type="scientific">Cellulomonas cellasea</name>
    <dbReference type="NCBI Taxonomy" id="43670"/>
    <lineage>
        <taxon>Bacteria</taxon>
        <taxon>Bacillati</taxon>
        <taxon>Actinomycetota</taxon>
        <taxon>Actinomycetes</taxon>
        <taxon>Micrococcales</taxon>
        <taxon>Cellulomonadaceae</taxon>
        <taxon>Cellulomonas</taxon>
    </lineage>
</organism>
<dbReference type="Proteomes" id="UP000518206">
    <property type="component" value="Unassembled WGS sequence"/>
</dbReference>
<proteinExistence type="predicted"/>
<sequence>MKPRTCERCGGPIEQTRGRPRLMHVDCRAAQRREYFADRPSRRRSTEDRLRPALLPLVQKLATARGRAELQELTSWAERTLRAELSQNLSGQTRLEHQRRLDVVVLLAQTMEHAARTPGLQKASTRQLDRG</sequence>
<dbReference type="EMBL" id="JACHVX010000004">
    <property type="protein sequence ID" value="MBB2924092.1"/>
    <property type="molecule type" value="Genomic_DNA"/>
</dbReference>
<accession>A0A7W4UH71</accession>
<evidence type="ECO:0000313" key="2">
    <source>
        <dbReference type="Proteomes" id="UP000518206"/>
    </source>
</evidence>
<protein>
    <submittedName>
        <fullName evidence="1">Uncharacterized protein</fullName>
    </submittedName>
</protein>
<comment type="caution">
    <text evidence="1">The sequence shown here is derived from an EMBL/GenBank/DDBJ whole genome shotgun (WGS) entry which is preliminary data.</text>
</comment>
<evidence type="ECO:0000313" key="1">
    <source>
        <dbReference type="EMBL" id="MBB2924092.1"/>
    </source>
</evidence>
<dbReference type="AlphaFoldDB" id="A0A7W4UH71"/>
<gene>
    <name evidence="1" type="ORF">FHR80_003020</name>
</gene>